<dbReference type="PROSITE" id="PS00086">
    <property type="entry name" value="CYTOCHROME_P450"/>
    <property type="match status" value="1"/>
</dbReference>
<dbReference type="PANTHER" id="PTHR46696">
    <property type="entry name" value="P450, PUTATIVE (EUROFUNG)-RELATED"/>
    <property type="match status" value="1"/>
</dbReference>
<accession>A0AA96LDF2</accession>
<evidence type="ECO:0000256" key="7">
    <source>
        <dbReference type="RuleBase" id="RU000461"/>
    </source>
</evidence>
<gene>
    <name evidence="8" type="ORF">MJA45_27470</name>
</gene>
<keyword evidence="2 7" id="KW-0349">Heme</keyword>
<dbReference type="Gene3D" id="1.10.630.10">
    <property type="entry name" value="Cytochrome P450"/>
    <property type="match status" value="1"/>
</dbReference>
<evidence type="ECO:0000256" key="5">
    <source>
        <dbReference type="ARBA" id="ARBA00023004"/>
    </source>
</evidence>
<evidence type="ECO:0000256" key="2">
    <source>
        <dbReference type="ARBA" id="ARBA00022617"/>
    </source>
</evidence>
<dbReference type="Pfam" id="PF00067">
    <property type="entry name" value="p450"/>
    <property type="match status" value="1"/>
</dbReference>
<dbReference type="KEGG" id="paun:MJA45_27470"/>
<dbReference type="PANTHER" id="PTHR46696:SF1">
    <property type="entry name" value="CYTOCHROME P450 YJIB-RELATED"/>
    <property type="match status" value="1"/>
</dbReference>
<dbReference type="GO" id="GO:0004497">
    <property type="term" value="F:monooxygenase activity"/>
    <property type="evidence" value="ECO:0007669"/>
    <property type="project" value="UniProtKB-KW"/>
</dbReference>
<keyword evidence="4 7" id="KW-0560">Oxidoreductase</keyword>
<dbReference type="PRINTS" id="PR00385">
    <property type="entry name" value="P450"/>
</dbReference>
<dbReference type="EMBL" id="CP130318">
    <property type="protein sequence ID" value="WNQ11295.1"/>
    <property type="molecule type" value="Genomic_DNA"/>
</dbReference>
<keyword evidence="9" id="KW-1185">Reference proteome</keyword>
<proteinExistence type="inferred from homology"/>
<sequence>MQKYANLLAMPELDSVEKRLNPFGVLSKLAQETPIRYDSSRGCWDVFRYEDVQRILKDPQAFSSVRSGAGGENLLFMDPPKHTQMRELVNKAFTPRAVQALALRIQAIADELLDAGSGEELDVVAGYATPLPVIVIAELLGAPAEDRADFKRWSDALVESAEDLTDEAFERINRKRAAVLEELMHYFRALLELRARQPKDDLISALLAARVEGERLTERELISFCILLLAAGNETTTNLITNAVRVLTEQPRLQEELTASPEGVAGFIEEVLRYYPPIVSVGRVAARDVPLGDHTIRAGQQVISWIGTANRDEAKFTEPDRFDLHRKPNVHMSFGFGIHFCLGAPLARLEGKIAVQTLLERYRELRLLPDQAIVPIPSTFVYGVKNYPVAGRRR</sequence>
<dbReference type="InterPro" id="IPR036396">
    <property type="entry name" value="Cyt_P450_sf"/>
</dbReference>
<dbReference type="PRINTS" id="PR00359">
    <property type="entry name" value="BP450"/>
</dbReference>
<dbReference type="RefSeq" id="WP_315605071.1">
    <property type="nucleotide sequence ID" value="NZ_CP130318.1"/>
</dbReference>
<dbReference type="FunFam" id="1.10.630.10:FF:000018">
    <property type="entry name" value="Cytochrome P450 monooxygenase"/>
    <property type="match status" value="1"/>
</dbReference>
<dbReference type="CDD" id="cd11032">
    <property type="entry name" value="P450_EryK-like"/>
    <property type="match status" value="1"/>
</dbReference>
<dbReference type="InterPro" id="IPR001128">
    <property type="entry name" value="Cyt_P450"/>
</dbReference>
<evidence type="ECO:0000313" key="9">
    <source>
        <dbReference type="Proteomes" id="UP001305702"/>
    </source>
</evidence>
<keyword evidence="6 7" id="KW-0503">Monooxygenase</keyword>
<evidence type="ECO:0000256" key="3">
    <source>
        <dbReference type="ARBA" id="ARBA00022723"/>
    </source>
</evidence>
<evidence type="ECO:0000313" key="8">
    <source>
        <dbReference type="EMBL" id="WNQ11295.1"/>
    </source>
</evidence>
<evidence type="ECO:0000256" key="4">
    <source>
        <dbReference type="ARBA" id="ARBA00023002"/>
    </source>
</evidence>
<name>A0AA96LDF2_9BACL</name>
<keyword evidence="3 7" id="KW-0479">Metal-binding</keyword>
<keyword evidence="5 7" id="KW-0408">Iron</keyword>
<dbReference type="InterPro" id="IPR002397">
    <property type="entry name" value="Cyt_P450_B"/>
</dbReference>
<reference evidence="8 9" key="1">
    <citation type="submission" date="2022-02" db="EMBL/GenBank/DDBJ databases">
        <title>Paenibacillus sp. MBLB1776 Whole Genome Shotgun Sequencing.</title>
        <authorList>
            <person name="Hwang C.Y."/>
            <person name="Cho E.-S."/>
            <person name="Seo M.-J."/>
        </authorList>
    </citation>
    <scope>NUCLEOTIDE SEQUENCE [LARGE SCALE GENOMIC DNA]</scope>
    <source>
        <strain evidence="8 9">MBLB1776</strain>
    </source>
</reference>
<dbReference type="GO" id="GO:0016705">
    <property type="term" value="F:oxidoreductase activity, acting on paired donors, with incorporation or reduction of molecular oxygen"/>
    <property type="evidence" value="ECO:0007669"/>
    <property type="project" value="InterPro"/>
</dbReference>
<evidence type="ECO:0000256" key="1">
    <source>
        <dbReference type="ARBA" id="ARBA00010617"/>
    </source>
</evidence>
<comment type="similarity">
    <text evidence="1 7">Belongs to the cytochrome P450 family.</text>
</comment>
<organism evidence="8 9">
    <name type="scientific">Paenibacillus aurantius</name>
    <dbReference type="NCBI Taxonomy" id="2918900"/>
    <lineage>
        <taxon>Bacteria</taxon>
        <taxon>Bacillati</taxon>
        <taxon>Bacillota</taxon>
        <taxon>Bacilli</taxon>
        <taxon>Bacillales</taxon>
        <taxon>Paenibacillaceae</taxon>
        <taxon>Paenibacillus</taxon>
    </lineage>
</organism>
<dbReference type="Proteomes" id="UP001305702">
    <property type="component" value="Chromosome"/>
</dbReference>
<protein>
    <submittedName>
        <fullName evidence="8">Cytochrome P450</fullName>
    </submittedName>
</protein>
<dbReference type="SUPFAM" id="SSF48264">
    <property type="entry name" value="Cytochrome P450"/>
    <property type="match status" value="1"/>
</dbReference>
<evidence type="ECO:0000256" key="6">
    <source>
        <dbReference type="ARBA" id="ARBA00023033"/>
    </source>
</evidence>
<dbReference type="AlphaFoldDB" id="A0AA96LDF2"/>
<dbReference type="InterPro" id="IPR017972">
    <property type="entry name" value="Cyt_P450_CS"/>
</dbReference>
<dbReference type="GO" id="GO:0005506">
    <property type="term" value="F:iron ion binding"/>
    <property type="evidence" value="ECO:0007669"/>
    <property type="project" value="InterPro"/>
</dbReference>
<dbReference type="GO" id="GO:0020037">
    <property type="term" value="F:heme binding"/>
    <property type="evidence" value="ECO:0007669"/>
    <property type="project" value="InterPro"/>
</dbReference>